<sequence>MPFGLCNAPATFQRCMMSIFSDYVEKIIEVFMDDFSVFGDSFDGCLHNLSLILKRCVETIVLNWEKYHFMVKQGMVLGHIISEKRMEVDKSKIDLVCHLPSPTSVREVRSFLGHAGFYRRFIKNFSKVSQPLCRLLQKDVAFNFNKECTESFKQLKELLTMAPIIVPPDWSLPFKLMCDAFDYALGAVLGQRKDKRPHVIYYASRTLNDAQLNYSTTEKELLAVVFVLDKFRSYLIGTTVIVFTNHAALKYLLSKKEAKPRLIRWILLLQEFDIEIRDKKESENVVADHLSHMMHNEKSLPIAEMLPDEQLMSIKVSEPWYANLVNFLVSK</sequence>
<dbReference type="Pfam" id="PF00078">
    <property type="entry name" value="RVT_1"/>
    <property type="match status" value="1"/>
</dbReference>
<dbReference type="InterPro" id="IPR000477">
    <property type="entry name" value="RT_dom"/>
</dbReference>
<organism evidence="9 10">
    <name type="scientific">Malus baccata</name>
    <name type="common">Siberian crab apple</name>
    <name type="synonym">Pyrus baccata</name>
    <dbReference type="NCBI Taxonomy" id="106549"/>
    <lineage>
        <taxon>Eukaryota</taxon>
        <taxon>Viridiplantae</taxon>
        <taxon>Streptophyta</taxon>
        <taxon>Embryophyta</taxon>
        <taxon>Tracheophyta</taxon>
        <taxon>Spermatophyta</taxon>
        <taxon>Magnoliopsida</taxon>
        <taxon>eudicotyledons</taxon>
        <taxon>Gunneridae</taxon>
        <taxon>Pentapetalae</taxon>
        <taxon>rosids</taxon>
        <taxon>fabids</taxon>
        <taxon>Rosales</taxon>
        <taxon>Rosaceae</taxon>
        <taxon>Amygdaloideae</taxon>
        <taxon>Maleae</taxon>
        <taxon>Malus</taxon>
    </lineage>
</organism>
<keyword evidence="1" id="KW-0808">Transferase</keyword>
<dbReference type="EMBL" id="VIEB01000013">
    <property type="protein sequence ID" value="TQE13126.1"/>
    <property type="molecule type" value="Genomic_DNA"/>
</dbReference>
<dbReference type="InterPro" id="IPR043502">
    <property type="entry name" value="DNA/RNA_pol_sf"/>
</dbReference>
<dbReference type="FunFam" id="3.10.20.370:FF:000001">
    <property type="entry name" value="Retrovirus-related Pol polyprotein from transposon 17.6-like protein"/>
    <property type="match status" value="1"/>
</dbReference>
<dbReference type="InterPro" id="IPR041373">
    <property type="entry name" value="RT_RNaseH"/>
</dbReference>
<dbReference type="PANTHER" id="PTHR34072">
    <property type="entry name" value="ENZYMATIC POLYPROTEIN-RELATED"/>
    <property type="match status" value="1"/>
</dbReference>
<keyword evidence="2" id="KW-0548">Nucleotidyltransferase</keyword>
<evidence type="ECO:0000256" key="2">
    <source>
        <dbReference type="ARBA" id="ARBA00022695"/>
    </source>
</evidence>
<gene>
    <name evidence="9" type="ORF">C1H46_001210</name>
</gene>
<dbReference type="GO" id="GO:0003964">
    <property type="term" value="F:RNA-directed DNA polymerase activity"/>
    <property type="evidence" value="ECO:0007669"/>
    <property type="project" value="UniProtKB-KW"/>
</dbReference>
<dbReference type="GO" id="GO:0016787">
    <property type="term" value="F:hydrolase activity"/>
    <property type="evidence" value="ECO:0007669"/>
    <property type="project" value="UniProtKB-KW"/>
</dbReference>
<evidence type="ECO:0000259" key="8">
    <source>
        <dbReference type="Pfam" id="PF17917"/>
    </source>
</evidence>
<keyword evidence="10" id="KW-1185">Reference proteome</keyword>
<dbReference type="InterPro" id="IPR043128">
    <property type="entry name" value="Rev_trsase/Diguanyl_cyclase"/>
</dbReference>
<keyword evidence="4" id="KW-0255">Endonuclease</keyword>
<keyword evidence="3" id="KW-0540">Nuclease</keyword>
<proteinExistence type="predicted"/>
<evidence type="ECO:0008006" key="11">
    <source>
        <dbReference type="Google" id="ProtNLM"/>
    </source>
</evidence>
<evidence type="ECO:0000259" key="7">
    <source>
        <dbReference type="Pfam" id="PF00078"/>
    </source>
</evidence>
<protein>
    <recommendedName>
        <fullName evidence="11">Reverse transcriptase domain-containing protein</fullName>
    </recommendedName>
</protein>
<comment type="caution">
    <text evidence="9">The sequence shown here is derived from an EMBL/GenBank/DDBJ whole genome shotgun (WGS) entry which is preliminary data.</text>
</comment>
<evidence type="ECO:0000256" key="6">
    <source>
        <dbReference type="ARBA" id="ARBA00022918"/>
    </source>
</evidence>
<keyword evidence="5" id="KW-0378">Hydrolase</keyword>
<dbReference type="Proteomes" id="UP000315295">
    <property type="component" value="Unassembled WGS sequence"/>
</dbReference>
<keyword evidence="6" id="KW-0695">RNA-directed DNA polymerase</keyword>
<dbReference type="GO" id="GO:0004519">
    <property type="term" value="F:endonuclease activity"/>
    <property type="evidence" value="ECO:0007669"/>
    <property type="project" value="UniProtKB-KW"/>
</dbReference>
<dbReference type="STRING" id="106549.A0A540NQ06"/>
<dbReference type="SUPFAM" id="SSF56672">
    <property type="entry name" value="DNA/RNA polymerases"/>
    <property type="match status" value="1"/>
</dbReference>
<evidence type="ECO:0000313" key="10">
    <source>
        <dbReference type="Proteomes" id="UP000315295"/>
    </source>
</evidence>
<evidence type="ECO:0000256" key="3">
    <source>
        <dbReference type="ARBA" id="ARBA00022722"/>
    </source>
</evidence>
<accession>A0A540NQ06</accession>
<feature type="domain" description="Reverse transcriptase RNase H-like" evidence="8">
    <location>
        <begin position="169"/>
        <end position="272"/>
    </location>
</feature>
<dbReference type="Pfam" id="PF17917">
    <property type="entry name" value="RT_RNaseH"/>
    <property type="match status" value="1"/>
</dbReference>
<feature type="domain" description="Reverse transcriptase" evidence="7">
    <location>
        <begin position="1"/>
        <end position="81"/>
    </location>
</feature>
<dbReference type="FunFam" id="3.30.70.270:FF:000020">
    <property type="entry name" value="Transposon Tf2-6 polyprotein-like Protein"/>
    <property type="match status" value="1"/>
</dbReference>
<reference evidence="9 10" key="1">
    <citation type="journal article" date="2019" name="G3 (Bethesda)">
        <title>Sequencing of a Wild Apple (Malus baccata) Genome Unravels the Differences Between Cultivated and Wild Apple Species Regarding Disease Resistance and Cold Tolerance.</title>
        <authorList>
            <person name="Chen X."/>
        </authorList>
    </citation>
    <scope>NUCLEOTIDE SEQUENCE [LARGE SCALE GENOMIC DNA]</scope>
    <source>
        <strain evidence="10">cv. Shandingzi</strain>
        <tissue evidence="9">Leaves</tissue>
    </source>
</reference>
<evidence type="ECO:0000256" key="5">
    <source>
        <dbReference type="ARBA" id="ARBA00022801"/>
    </source>
</evidence>
<dbReference type="CDD" id="cd09274">
    <property type="entry name" value="RNase_HI_RT_Ty3"/>
    <property type="match status" value="1"/>
</dbReference>
<name>A0A540NQ06_MALBA</name>
<dbReference type="PANTHER" id="PTHR34072:SF57">
    <property type="entry name" value="RNA-DIRECTED DNA POLYMERASE"/>
    <property type="match status" value="1"/>
</dbReference>
<evidence type="ECO:0000256" key="4">
    <source>
        <dbReference type="ARBA" id="ARBA00022759"/>
    </source>
</evidence>
<dbReference type="Gene3D" id="3.30.70.270">
    <property type="match status" value="2"/>
</dbReference>
<evidence type="ECO:0000313" key="9">
    <source>
        <dbReference type="EMBL" id="TQE13126.1"/>
    </source>
</evidence>
<dbReference type="AlphaFoldDB" id="A0A540NQ06"/>
<dbReference type="CDD" id="cd01647">
    <property type="entry name" value="RT_LTR"/>
    <property type="match status" value="1"/>
</dbReference>
<evidence type="ECO:0000256" key="1">
    <source>
        <dbReference type="ARBA" id="ARBA00022679"/>
    </source>
</evidence>